<feature type="chain" id="PRO_5039409628" evidence="3">
    <location>
        <begin position="22"/>
        <end position="730"/>
    </location>
</feature>
<dbReference type="PROSITE" id="PS50923">
    <property type="entry name" value="SUSHI"/>
    <property type="match status" value="1"/>
</dbReference>
<keyword evidence="2" id="KW-0768">Sushi</keyword>
<evidence type="ECO:0000256" key="3">
    <source>
        <dbReference type="SAM" id="SignalP"/>
    </source>
</evidence>
<dbReference type="InterPro" id="IPR002172">
    <property type="entry name" value="LDrepeatLR_classA_rpt"/>
</dbReference>
<dbReference type="Pfam" id="PF00089">
    <property type="entry name" value="Trypsin"/>
    <property type="match status" value="1"/>
</dbReference>
<dbReference type="InterPro" id="IPR001254">
    <property type="entry name" value="Trypsin_dom"/>
</dbReference>
<dbReference type="SMART" id="SM00020">
    <property type="entry name" value="Tryp_SPc"/>
    <property type="match status" value="1"/>
</dbReference>
<dbReference type="PRINTS" id="PR00261">
    <property type="entry name" value="LDLRECEPTOR"/>
</dbReference>
<name>A0A6P8Y3K3_DROAB</name>
<keyword evidence="6" id="KW-1185">Reference proteome</keyword>
<keyword evidence="3" id="KW-0732">Signal</keyword>
<dbReference type="GeneID" id="117576963"/>
<gene>
    <name evidence="7" type="primary">LOC117576963</name>
</gene>
<dbReference type="RefSeq" id="XP_034118030.2">
    <property type="nucleotide sequence ID" value="XM_034262139.2"/>
</dbReference>
<dbReference type="SUPFAM" id="SSF57424">
    <property type="entry name" value="LDL receptor-like module"/>
    <property type="match status" value="2"/>
</dbReference>
<proteinExistence type="predicted"/>
<accession>A0A6P8Y3K3</accession>
<protein>
    <submittedName>
        <fullName evidence="7">Modular serine protease-like isoform X1</fullName>
    </submittedName>
</protein>
<dbReference type="PANTHER" id="PTHR24253">
    <property type="entry name" value="TRANSMEMBRANE PROTEASE SERINE"/>
    <property type="match status" value="1"/>
</dbReference>
<dbReference type="InterPro" id="IPR036055">
    <property type="entry name" value="LDL_receptor-like_sf"/>
</dbReference>
<dbReference type="Gene3D" id="2.40.128.620">
    <property type="match status" value="1"/>
</dbReference>
<dbReference type="Gene3D" id="2.40.10.10">
    <property type="entry name" value="Trypsin-like serine proteases"/>
    <property type="match status" value="1"/>
</dbReference>
<feature type="domain" description="Peptidase S1" evidence="4">
    <location>
        <begin position="464"/>
        <end position="726"/>
    </location>
</feature>
<dbReference type="PROSITE" id="PS00134">
    <property type="entry name" value="TRYPSIN_HIS"/>
    <property type="match status" value="1"/>
</dbReference>
<sequence>MIIRIILVNLVIPFVILLCNGYCFFECPFDKKCLRLSAMCNGTKECSFGEDELHVNCKYNITTRRATFYCANGVPIAKSEMCNAKIDCIDKSDESPAICKKYEEQLELRIQNSTCEKFQLSCQASTQDDCISADKICDDKFDCPNGRDESIEMCMQVLKHPYFQCGNGKIIYNSSQLCDNKYDCLDGSDELETHCQYNEKWERKQPVTCEEPKRNNIKFTSNTTMYAEKENNETHYFVYASGVVQFECYDSKEDFKGIKWNVCKIDENGNGKWLNDLPECVDNRNKNQNTNGDLGCRLDTYDHYSENLRIWKCSNDGKNCVEKIKPPLTDAYVKFNCSKNLMLFPEGLRERIYRCRDKEWQLNSMELPPKPRCGKMCNTTELYCLDSMEPKCKKRDGSTTKCEQAPSWKPGTTVTYECFPEYRHDTNLNFTSVCLDNGTWKHSGNRDESCSIKCGLNELQTGMSVNGPETEPYHSPWSVAIYDNNDMQQFEYSCGGVLIRHNFVLTAAHCVSDGINNFGINRFRVMPAQKANVSIIDSHNDCRKANETNKDEADKHSECWIVQQIIIDPKYDPTRYTSDSALLHLQANPFLPFRIVCIPGIHFDWEKGYANRNGSVFAWDTKERKLNQKLNFVIVDGTLNNTDNIANRDYHIDVTSYNVKTTLCKGDSGCGFFDDCPNGKKMCLFGIVSTGQSMDTNECTNNVKINSVVHPSTVAFVNKYIKAISNKCPK</sequence>
<dbReference type="PANTHER" id="PTHR24253:SF153">
    <property type="entry name" value="SERINE PROTEASE HEPSIN"/>
    <property type="match status" value="1"/>
</dbReference>
<evidence type="ECO:0000313" key="7">
    <source>
        <dbReference type="RefSeq" id="XP_034118030.2"/>
    </source>
</evidence>
<dbReference type="OrthoDB" id="2019384at2759"/>
<dbReference type="InterPro" id="IPR018114">
    <property type="entry name" value="TRYPSIN_HIS"/>
</dbReference>
<dbReference type="GO" id="GO:0006508">
    <property type="term" value="P:proteolysis"/>
    <property type="evidence" value="ECO:0007669"/>
    <property type="project" value="InterPro"/>
</dbReference>
<reference evidence="7" key="1">
    <citation type="submission" date="2025-08" db="UniProtKB">
        <authorList>
            <consortium name="RefSeq"/>
        </authorList>
    </citation>
    <scope>IDENTIFICATION</scope>
    <source>
        <strain evidence="7">15112-1751.03</strain>
        <tissue evidence="7">Whole Adult</tissue>
    </source>
</reference>
<dbReference type="AlphaFoldDB" id="A0A6P8Y3K3"/>
<dbReference type="Proteomes" id="UP000515160">
    <property type="component" value="Chromosome 2R"/>
</dbReference>
<dbReference type="GO" id="GO:0004252">
    <property type="term" value="F:serine-type endopeptidase activity"/>
    <property type="evidence" value="ECO:0007669"/>
    <property type="project" value="InterPro"/>
</dbReference>
<dbReference type="SUPFAM" id="SSF50494">
    <property type="entry name" value="Trypsin-like serine proteases"/>
    <property type="match status" value="1"/>
</dbReference>
<dbReference type="InterPro" id="IPR000436">
    <property type="entry name" value="Sushi_SCR_CCP_dom"/>
</dbReference>
<dbReference type="Gene3D" id="4.10.400.10">
    <property type="entry name" value="Low-density Lipoprotein Receptor"/>
    <property type="match status" value="3"/>
</dbReference>
<dbReference type="SMART" id="SM00192">
    <property type="entry name" value="LDLa"/>
    <property type="match status" value="4"/>
</dbReference>
<dbReference type="CDD" id="cd00112">
    <property type="entry name" value="LDLa"/>
    <property type="match status" value="1"/>
</dbReference>
<dbReference type="InterPro" id="IPR043504">
    <property type="entry name" value="Peptidase_S1_PA_chymotrypsin"/>
</dbReference>
<evidence type="ECO:0000259" key="4">
    <source>
        <dbReference type="PROSITE" id="PS50240"/>
    </source>
</evidence>
<dbReference type="PROSITE" id="PS50068">
    <property type="entry name" value="LDLRA_2"/>
    <property type="match status" value="3"/>
</dbReference>
<dbReference type="Gene3D" id="2.10.70.10">
    <property type="entry name" value="Complement Module, domain 1"/>
    <property type="match status" value="1"/>
</dbReference>
<dbReference type="SUPFAM" id="SSF57535">
    <property type="entry name" value="Complement control module/SCR domain"/>
    <property type="match status" value="1"/>
</dbReference>
<dbReference type="PROSITE" id="PS50240">
    <property type="entry name" value="TRYPSIN_DOM"/>
    <property type="match status" value="1"/>
</dbReference>
<dbReference type="Pfam" id="PF00057">
    <property type="entry name" value="Ldl_recept_a"/>
    <property type="match status" value="2"/>
</dbReference>
<organism evidence="6 7">
    <name type="scientific">Drosophila albomicans</name>
    <name type="common">Fruit fly</name>
    <dbReference type="NCBI Taxonomy" id="7291"/>
    <lineage>
        <taxon>Eukaryota</taxon>
        <taxon>Metazoa</taxon>
        <taxon>Ecdysozoa</taxon>
        <taxon>Arthropoda</taxon>
        <taxon>Hexapoda</taxon>
        <taxon>Insecta</taxon>
        <taxon>Pterygota</taxon>
        <taxon>Neoptera</taxon>
        <taxon>Endopterygota</taxon>
        <taxon>Diptera</taxon>
        <taxon>Brachycera</taxon>
        <taxon>Muscomorpha</taxon>
        <taxon>Ephydroidea</taxon>
        <taxon>Drosophilidae</taxon>
        <taxon>Drosophila</taxon>
    </lineage>
</organism>
<evidence type="ECO:0000259" key="5">
    <source>
        <dbReference type="PROSITE" id="PS50923"/>
    </source>
</evidence>
<evidence type="ECO:0000256" key="1">
    <source>
        <dbReference type="ARBA" id="ARBA00023157"/>
    </source>
</evidence>
<dbReference type="Pfam" id="PF00084">
    <property type="entry name" value="Sushi"/>
    <property type="match status" value="1"/>
</dbReference>
<keyword evidence="1" id="KW-1015">Disulfide bond</keyword>
<dbReference type="InterPro" id="IPR009003">
    <property type="entry name" value="Peptidase_S1_PA"/>
</dbReference>
<feature type="domain" description="Sushi" evidence="5">
    <location>
        <begin position="390"/>
        <end position="452"/>
    </location>
</feature>
<evidence type="ECO:0000313" key="6">
    <source>
        <dbReference type="Proteomes" id="UP000515160"/>
    </source>
</evidence>
<comment type="caution">
    <text evidence="2">Lacks conserved residue(s) required for the propagation of feature annotation.</text>
</comment>
<feature type="signal peptide" evidence="3">
    <location>
        <begin position="1"/>
        <end position="21"/>
    </location>
</feature>
<evidence type="ECO:0000256" key="2">
    <source>
        <dbReference type="PROSITE-ProRule" id="PRU00302"/>
    </source>
</evidence>
<dbReference type="InterPro" id="IPR035976">
    <property type="entry name" value="Sushi/SCR/CCP_sf"/>
</dbReference>